<evidence type="ECO:0008006" key="5">
    <source>
        <dbReference type="Google" id="ProtNLM"/>
    </source>
</evidence>
<evidence type="ECO:0000256" key="1">
    <source>
        <dbReference type="SAM" id="MobiDB-lite"/>
    </source>
</evidence>
<keyword evidence="2" id="KW-0732">Signal</keyword>
<feature type="compositionally biased region" description="Polar residues" evidence="1">
    <location>
        <begin position="53"/>
        <end position="62"/>
    </location>
</feature>
<reference evidence="3 4" key="1">
    <citation type="submission" date="2018-07" db="EMBL/GenBank/DDBJ databases">
        <title>Genomic Encyclopedia of Type Strains, Phase IV (KMG-IV): sequencing the most valuable type-strain genomes for metagenomic binning, comparative biology and taxonomic classification.</title>
        <authorList>
            <person name="Goeker M."/>
        </authorList>
    </citation>
    <scope>NUCLEOTIDE SEQUENCE [LARGE SCALE GENOMIC DNA]</scope>
    <source>
        <strain evidence="3 4">DSM 26725</strain>
    </source>
</reference>
<protein>
    <recommendedName>
        <fullName evidence="5">Secreted protein</fullName>
    </recommendedName>
</protein>
<evidence type="ECO:0000313" key="3">
    <source>
        <dbReference type="EMBL" id="RED16824.1"/>
    </source>
</evidence>
<dbReference type="Proteomes" id="UP000256310">
    <property type="component" value="Unassembled WGS sequence"/>
</dbReference>
<dbReference type="PROSITE" id="PS51318">
    <property type="entry name" value="TAT"/>
    <property type="match status" value="1"/>
</dbReference>
<dbReference type="OrthoDB" id="7629711at2"/>
<evidence type="ECO:0000256" key="2">
    <source>
        <dbReference type="SAM" id="SignalP"/>
    </source>
</evidence>
<feature type="chain" id="PRO_5017576076" description="Secreted protein" evidence="2">
    <location>
        <begin position="32"/>
        <end position="101"/>
    </location>
</feature>
<sequence>MNKKLDRRSFMRRVGATASVGALSVITGVSAARAQVTDSDTGASADPVGGGTDNDTGANSDNVGAGRGSSDRAGNGRSCSDNDSGGRSDPGGRGRACSDSD</sequence>
<dbReference type="EMBL" id="QRDP01000004">
    <property type="protein sequence ID" value="RED16824.1"/>
    <property type="molecule type" value="Genomic_DNA"/>
</dbReference>
<organism evidence="3 4">
    <name type="scientific">Parasphingopyxis lamellibrachiae</name>
    <dbReference type="NCBI Taxonomy" id="680125"/>
    <lineage>
        <taxon>Bacteria</taxon>
        <taxon>Pseudomonadati</taxon>
        <taxon>Pseudomonadota</taxon>
        <taxon>Alphaproteobacteria</taxon>
        <taxon>Sphingomonadales</taxon>
        <taxon>Sphingomonadaceae</taxon>
        <taxon>Parasphingopyxis</taxon>
    </lineage>
</organism>
<dbReference type="RefSeq" id="WP_116236190.1">
    <property type="nucleotide sequence ID" value="NZ_QRDP01000004.1"/>
</dbReference>
<comment type="caution">
    <text evidence="3">The sequence shown here is derived from an EMBL/GenBank/DDBJ whole genome shotgun (WGS) entry which is preliminary data.</text>
</comment>
<feature type="compositionally biased region" description="Basic and acidic residues" evidence="1">
    <location>
        <begin position="84"/>
        <end position="101"/>
    </location>
</feature>
<proteinExistence type="predicted"/>
<evidence type="ECO:0000313" key="4">
    <source>
        <dbReference type="Proteomes" id="UP000256310"/>
    </source>
</evidence>
<feature type="signal peptide" evidence="2">
    <location>
        <begin position="1"/>
        <end position="31"/>
    </location>
</feature>
<accession>A0A3D9FG77</accession>
<keyword evidence="4" id="KW-1185">Reference proteome</keyword>
<feature type="region of interest" description="Disordered" evidence="1">
    <location>
        <begin position="33"/>
        <end position="101"/>
    </location>
</feature>
<dbReference type="InterPro" id="IPR006311">
    <property type="entry name" value="TAT_signal"/>
</dbReference>
<dbReference type="AlphaFoldDB" id="A0A3D9FG77"/>
<name>A0A3D9FG77_9SPHN</name>
<gene>
    <name evidence="3" type="ORF">DFR46_1856</name>
</gene>